<protein>
    <submittedName>
        <fullName evidence="1">Uncharacterized protein</fullName>
    </submittedName>
</protein>
<keyword evidence="2" id="KW-1185">Reference proteome</keyword>
<reference evidence="1" key="1">
    <citation type="submission" date="2022-03" db="EMBL/GenBank/DDBJ databases">
        <title>Genomic analyses of argali, domestic sheep and their hybrids provide insights into chromosomal evolution, heterosis and genetic basis of agronomic traits.</title>
        <authorList>
            <person name="Li M."/>
        </authorList>
    </citation>
    <scope>NUCLEOTIDE SEQUENCE</scope>
    <source>
        <strain evidence="1">F1 hybrid</strain>
    </source>
</reference>
<evidence type="ECO:0000313" key="2">
    <source>
        <dbReference type="Proteomes" id="UP001057279"/>
    </source>
</evidence>
<evidence type="ECO:0000313" key="1">
    <source>
        <dbReference type="EMBL" id="KAI4559392.1"/>
    </source>
</evidence>
<accession>A0ACB9U564</accession>
<gene>
    <name evidence="1" type="ORF">MJG53_017918</name>
</gene>
<organism evidence="1 2">
    <name type="scientific">Ovis ammon polii x Ovis aries</name>
    <dbReference type="NCBI Taxonomy" id="2918886"/>
    <lineage>
        <taxon>Eukaryota</taxon>
        <taxon>Metazoa</taxon>
        <taxon>Chordata</taxon>
        <taxon>Craniata</taxon>
        <taxon>Vertebrata</taxon>
        <taxon>Euteleostomi</taxon>
        <taxon>Mammalia</taxon>
        <taxon>Eutheria</taxon>
        <taxon>Laurasiatheria</taxon>
        <taxon>Artiodactyla</taxon>
        <taxon>Ruminantia</taxon>
        <taxon>Pecora</taxon>
        <taxon>Bovidae</taxon>
        <taxon>Caprinae</taxon>
        <taxon>Ovis</taxon>
    </lineage>
</organism>
<sequence>MYFSIPETESRSGERGGSANVLRKEYGASVLPAFSPKKLLALTPAEVKQERAVREVYEIQHVLTEEISLEMLLGNGQKVLVNMLTSDQTEYVLEGVAAKLDIPDDLLGYFSLFLLQEFELPYVSVTSLQSQEYKTVLRKSYLDSTYDDSVMENWAGLNLLYAQMVADIKRAWILFLLLAQTRRQYGYLCFNACMADLPEKDCPLRLPGQQLREVSFPVTRMRCWWVTSSVPLPNRGTSSLGQGEVRLELAFEYLISNDQLQWVTITSPQAIMMSICLQSMVDELMVKQSGDSIRKMLHRLVGGTLRCSDSQQAVKSPPLLESPDATRESMVKLSNKLSAVSLQVIGTPGTDGSASAVHGSFAFKGIGDEYL</sequence>
<dbReference type="Proteomes" id="UP001057279">
    <property type="component" value="Linkage Group LG23"/>
</dbReference>
<comment type="caution">
    <text evidence="1">The sequence shown here is derived from an EMBL/GenBank/DDBJ whole genome shotgun (WGS) entry which is preliminary data.</text>
</comment>
<proteinExistence type="predicted"/>
<name>A0ACB9U564_9CETA</name>
<dbReference type="EMBL" id="CM043048">
    <property type="protein sequence ID" value="KAI4559392.1"/>
    <property type="molecule type" value="Genomic_DNA"/>
</dbReference>